<gene>
    <name evidence="1" type="ORF">OUZ56_030002</name>
</gene>
<proteinExistence type="predicted"/>
<organism evidence="1 2">
    <name type="scientific">Daphnia magna</name>
    <dbReference type="NCBI Taxonomy" id="35525"/>
    <lineage>
        <taxon>Eukaryota</taxon>
        <taxon>Metazoa</taxon>
        <taxon>Ecdysozoa</taxon>
        <taxon>Arthropoda</taxon>
        <taxon>Crustacea</taxon>
        <taxon>Branchiopoda</taxon>
        <taxon>Diplostraca</taxon>
        <taxon>Cladocera</taxon>
        <taxon>Anomopoda</taxon>
        <taxon>Daphniidae</taxon>
        <taxon>Daphnia</taxon>
    </lineage>
</organism>
<reference evidence="1 2" key="1">
    <citation type="journal article" date="2023" name="Nucleic Acids Res.">
        <title>The hologenome of Daphnia magna reveals possible DNA methylation and microbiome-mediated evolution of the host genome.</title>
        <authorList>
            <person name="Chaturvedi A."/>
            <person name="Li X."/>
            <person name="Dhandapani V."/>
            <person name="Marshall H."/>
            <person name="Kissane S."/>
            <person name="Cuenca-Cambronero M."/>
            <person name="Asole G."/>
            <person name="Calvet F."/>
            <person name="Ruiz-Romero M."/>
            <person name="Marangio P."/>
            <person name="Guigo R."/>
            <person name="Rago D."/>
            <person name="Mirbahai L."/>
            <person name="Eastwood N."/>
            <person name="Colbourne J.K."/>
            <person name="Zhou J."/>
            <person name="Mallon E."/>
            <person name="Orsini L."/>
        </authorList>
    </citation>
    <scope>NUCLEOTIDE SEQUENCE [LARGE SCALE GENOMIC DNA]</scope>
    <source>
        <strain evidence="1">LRV0_1</strain>
    </source>
</reference>
<evidence type="ECO:0000313" key="2">
    <source>
        <dbReference type="Proteomes" id="UP001234178"/>
    </source>
</evidence>
<sequence>MELGKFYEIRYKKIFFTVVLTFYTLKVEASYNNKTNAFYRARYDPKMSTCYCIDNVDSVKSLIP</sequence>
<dbReference type="EMBL" id="JAOYFB010000040">
    <property type="protein sequence ID" value="KAK4037979.1"/>
    <property type="molecule type" value="Genomic_DNA"/>
</dbReference>
<name>A0ABR0B8F7_9CRUS</name>
<protein>
    <submittedName>
        <fullName evidence="1">Uncharacterized protein</fullName>
    </submittedName>
</protein>
<keyword evidence="2" id="KW-1185">Reference proteome</keyword>
<evidence type="ECO:0000313" key="1">
    <source>
        <dbReference type="EMBL" id="KAK4037979.1"/>
    </source>
</evidence>
<accession>A0ABR0B8F7</accession>
<dbReference type="Proteomes" id="UP001234178">
    <property type="component" value="Unassembled WGS sequence"/>
</dbReference>
<comment type="caution">
    <text evidence="1">The sequence shown here is derived from an EMBL/GenBank/DDBJ whole genome shotgun (WGS) entry which is preliminary data.</text>
</comment>